<proteinExistence type="predicted"/>
<organism evidence="1 2">
    <name type="scientific">Streptosporangium sandarakinum</name>
    <dbReference type="NCBI Taxonomy" id="1260955"/>
    <lineage>
        <taxon>Bacteria</taxon>
        <taxon>Bacillati</taxon>
        <taxon>Actinomycetota</taxon>
        <taxon>Actinomycetes</taxon>
        <taxon>Streptosporangiales</taxon>
        <taxon>Streptosporangiaceae</taxon>
        <taxon>Streptosporangium</taxon>
    </lineage>
</organism>
<keyword evidence="2" id="KW-1185">Reference proteome</keyword>
<dbReference type="AlphaFoldDB" id="A0A852USU5"/>
<sequence>MITALFALPRAAGDATAPVPRRHDSWHPVARVIQ</sequence>
<comment type="caution">
    <text evidence="1">The sequence shown here is derived from an EMBL/GenBank/DDBJ whole genome shotgun (WGS) entry which is preliminary data.</text>
</comment>
<gene>
    <name evidence="1" type="ORF">HDA43_002846</name>
</gene>
<reference evidence="1 2" key="1">
    <citation type="submission" date="2020-07" db="EMBL/GenBank/DDBJ databases">
        <title>Sequencing the genomes of 1000 actinobacteria strains.</title>
        <authorList>
            <person name="Klenk H.-P."/>
        </authorList>
    </citation>
    <scope>NUCLEOTIDE SEQUENCE [LARGE SCALE GENOMIC DNA]</scope>
    <source>
        <strain evidence="1 2">DSM 45763</strain>
    </source>
</reference>
<evidence type="ECO:0000313" key="2">
    <source>
        <dbReference type="Proteomes" id="UP000576393"/>
    </source>
</evidence>
<protein>
    <submittedName>
        <fullName evidence="1">Uncharacterized protein</fullName>
    </submittedName>
</protein>
<accession>A0A852USU5</accession>
<dbReference type="EMBL" id="JACCCO010000001">
    <property type="protein sequence ID" value="NYF40687.1"/>
    <property type="molecule type" value="Genomic_DNA"/>
</dbReference>
<dbReference type="Proteomes" id="UP000576393">
    <property type="component" value="Unassembled WGS sequence"/>
</dbReference>
<name>A0A852USU5_9ACTN</name>
<evidence type="ECO:0000313" key="1">
    <source>
        <dbReference type="EMBL" id="NYF40687.1"/>
    </source>
</evidence>